<protein>
    <submittedName>
        <fullName evidence="2">Secreted protein</fullName>
    </submittedName>
</protein>
<keyword evidence="1" id="KW-1185">Reference proteome</keyword>
<organism evidence="1 2">
    <name type="scientific">Strongyloides papillosus</name>
    <name type="common">Intestinal threadworm</name>
    <dbReference type="NCBI Taxonomy" id="174720"/>
    <lineage>
        <taxon>Eukaryota</taxon>
        <taxon>Metazoa</taxon>
        <taxon>Ecdysozoa</taxon>
        <taxon>Nematoda</taxon>
        <taxon>Chromadorea</taxon>
        <taxon>Rhabditida</taxon>
        <taxon>Tylenchina</taxon>
        <taxon>Panagrolaimomorpha</taxon>
        <taxon>Strongyloidoidea</taxon>
        <taxon>Strongyloididae</taxon>
        <taxon>Strongyloides</taxon>
    </lineage>
</organism>
<reference evidence="2" key="1">
    <citation type="submission" date="2017-02" db="UniProtKB">
        <authorList>
            <consortium name="WormBaseParasite"/>
        </authorList>
    </citation>
    <scope>IDENTIFICATION</scope>
</reference>
<dbReference type="AlphaFoldDB" id="A0A0N5B4N8"/>
<evidence type="ECO:0000313" key="1">
    <source>
        <dbReference type="Proteomes" id="UP000046392"/>
    </source>
</evidence>
<proteinExistence type="predicted"/>
<evidence type="ECO:0000313" key="2">
    <source>
        <dbReference type="WBParaSite" id="SPAL_0000103900.1"/>
    </source>
</evidence>
<dbReference type="WBParaSite" id="SPAL_0000103900.1">
    <property type="protein sequence ID" value="SPAL_0000103900.1"/>
    <property type="gene ID" value="SPAL_0000103900"/>
</dbReference>
<accession>A0A0N5B4N8</accession>
<name>A0A0N5B4N8_STREA</name>
<sequence>MKASGFLLLESSSLANLNVSSQDETDCGGSILHKTFTSISLNLIGASQHPTTFGNFNRGCSFAEDINVVIL</sequence>
<dbReference type="Proteomes" id="UP000046392">
    <property type="component" value="Unplaced"/>
</dbReference>